<dbReference type="GO" id="GO:0003700">
    <property type="term" value="F:DNA-binding transcription factor activity"/>
    <property type="evidence" value="ECO:0007669"/>
    <property type="project" value="InterPro"/>
</dbReference>
<dbReference type="InterPro" id="IPR036388">
    <property type="entry name" value="WH-like_DNA-bd_sf"/>
</dbReference>
<dbReference type="InterPro" id="IPR008920">
    <property type="entry name" value="TF_FadR/GntR_C"/>
</dbReference>
<evidence type="ECO:0000313" key="6">
    <source>
        <dbReference type="Proteomes" id="UP000076929"/>
    </source>
</evidence>
<organism evidence="5 6">
    <name type="scientific">Corynebacterium crudilactis</name>
    <dbReference type="NCBI Taxonomy" id="1652495"/>
    <lineage>
        <taxon>Bacteria</taxon>
        <taxon>Bacillati</taxon>
        <taxon>Actinomycetota</taxon>
        <taxon>Actinomycetes</taxon>
        <taxon>Mycobacteriales</taxon>
        <taxon>Corynebacteriaceae</taxon>
        <taxon>Corynebacterium</taxon>
    </lineage>
</organism>
<evidence type="ECO:0000259" key="4">
    <source>
        <dbReference type="PROSITE" id="PS50949"/>
    </source>
</evidence>
<dbReference type="Proteomes" id="UP000076929">
    <property type="component" value="Chromosome"/>
</dbReference>
<protein>
    <recommendedName>
        <fullName evidence="4">HTH gntR-type domain-containing protein</fullName>
    </recommendedName>
</protein>
<gene>
    <name evidence="5" type="ORF">ccrud_08540</name>
</gene>
<dbReference type="Pfam" id="PF07729">
    <property type="entry name" value="FCD"/>
    <property type="match status" value="1"/>
</dbReference>
<dbReference type="InterPro" id="IPR000524">
    <property type="entry name" value="Tscrpt_reg_HTH_GntR"/>
</dbReference>
<dbReference type="EMBL" id="CP015622">
    <property type="protein sequence ID" value="ANE04244.1"/>
    <property type="molecule type" value="Genomic_DNA"/>
</dbReference>
<dbReference type="SUPFAM" id="SSF48008">
    <property type="entry name" value="GntR ligand-binding domain-like"/>
    <property type="match status" value="1"/>
</dbReference>
<evidence type="ECO:0000256" key="3">
    <source>
        <dbReference type="ARBA" id="ARBA00023163"/>
    </source>
</evidence>
<dbReference type="PANTHER" id="PTHR43537:SF49">
    <property type="entry name" value="TRANSCRIPTIONAL REGULATORY PROTEIN"/>
    <property type="match status" value="1"/>
</dbReference>
<evidence type="ECO:0000256" key="1">
    <source>
        <dbReference type="ARBA" id="ARBA00023015"/>
    </source>
</evidence>
<dbReference type="SUPFAM" id="SSF46785">
    <property type="entry name" value="Winged helix' DNA-binding domain"/>
    <property type="match status" value="1"/>
</dbReference>
<accession>A0A172QU81</accession>
<dbReference type="InterPro" id="IPR036390">
    <property type="entry name" value="WH_DNA-bd_sf"/>
</dbReference>
<dbReference type="RefSeq" id="WP_066566192.1">
    <property type="nucleotide sequence ID" value="NZ_CP015622.1"/>
</dbReference>
<keyword evidence="3" id="KW-0804">Transcription</keyword>
<keyword evidence="1" id="KW-0805">Transcription regulation</keyword>
<dbReference type="Gene3D" id="1.20.120.530">
    <property type="entry name" value="GntR ligand-binding domain-like"/>
    <property type="match status" value="1"/>
</dbReference>
<dbReference type="Gene3D" id="1.10.10.10">
    <property type="entry name" value="Winged helix-like DNA-binding domain superfamily/Winged helix DNA-binding domain"/>
    <property type="match status" value="1"/>
</dbReference>
<keyword evidence="6" id="KW-1185">Reference proteome</keyword>
<dbReference type="PANTHER" id="PTHR43537">
    <property type="entry name" value="TRANSCRIPTIONAL REGULATOR, GNTR FAMILY"/>
    <property type="match status" value="1"/>
</dbReference>
<dbReference type="KEGG" id="ccjz:ccrud_08540"/>
<dbReference type="GO" id="GO:0003677">
    <property type="term" value="F:DNA binding"/>
    <property type="evidence" value="ECO:0007669"/>
    <property type="project" value="UniProtKB-KW"/>
</dbReference>
<evidence type="ECO:0000313" key="5">
    <source>
        <dbReference type="EMBL" id="ANE04244.1"/>
    </source>
</evidence>
<dbReference type="AlphaFoldDB" id="A0A172QU81"/>
<dbReference type="SMART" id="SM00345">
    <property type="entry name" value="HTH_GNTR"/>
    <property type="match status" value="1"/>
</dbReference>
<name>A0A172QU81_9CORY</name>
<proteinExistence type="predicted"/>
<dbReference type="InterPro" id="IPR011711">
    <property type="entry name" value="GntR_C"/>
</dbReference>
<keyword evidence="2" id="KW-0238">DNA-binding</keyword>
<dbReference type="Pfam" id="PF00392">
    <property type="entry name" value="GntR"/>
    <property type="match status" value="1"/>
</dbReference>
<sequence length="219" mass="24939">MAESRKIDVDSIYEELRSEILAGTHPAGTPFKEIPLSLRFDISRTPMRQVLSRLEQERLLVREDRGLKVPAANPESVVQVYDLRIQLEGTAAREAARSHSLSNLLELESLLARDRSLVSPSNAEMIATNLEFHAAIWKATQNSVLVDILERLTTHLIQTPRPTLAVSNRWKESLDEHEALIRAIENRDEELACTLAEDHMKIAKSIRLKLFREKAQQLF</sequence>
<dbReference type="SMART" id="SM00895">
    <property type="entry name" value="FCD"/>
    <property type="match status" value="1"/>
</dbReference>
<evidence type="ECO:0000256" key="2">
    <source>
        <dbReference type="ARBA" id="ARBA00023125"/>
    </source>
</evidence>
<feature type="domain" description="HTH gntR-type" evidence="4">
    <location>
        <begin position="6"/>
        <end position="72"/>
    </location>
</feature>
<dbReference type="OrthoDB" id="3186208at2"/>
<dbReference type="PROSITE" id="PS50949">
    <property type="entry name" value="HTH_GNTR"/>
    <property type="match status" value="1"/>
</dbReference>
<reference evidence="5 6" key="1">
    <citation type="submission" date="2016-05" db="EMBL/GenBank/DDBJ databases">
        <title>Complete genome sequence of Corynebacterium crudilactis, a new Corynebacterium species isolated from raw cow's milk.</title>
        <authorList>
            <person name="Christian R."/>
            <person name="Zimmermann J."/>
            <person name="Lipski A."/>
            <person name="Kalinowski J."/>
        </authorList>
    </citation>
    <scope>NUCLEOTIDE SEQUENCE [LARGE SCALE GENOMIC DNA]</scope>
    <source>
        <strain evidence="5 6">JZ16</strain>
    </source>
</reference>
<dbReference type="STRING" id="1652495.ccrud_08540"/>